<name>A0A1B6F694_9HEMI</name>
<sequence>TFVDINSAREGQICRPALITDAGISTPVATLVDTHTMTTELYRIGHGTVVGSQSAMQAEECFSAQAFVGARFIDTSCSILAAEASPGELCTFIHVFVTQ</sequence>
<dbReference type="EMBL" id="GECZ01024064">
    <property type="protein sequence ID" value="JAS45705.1"/>
    <property type="molecule type" value="Transcribed_RNA"/>
</dbReference>
<reference evidence="1" key="1">
    <citation type="submission" date="2015-11" db="EMBL/GenBank/DDBJ databases">
        <title>De novo transcriptome assembly of four potential Pierce s Disease insect vectors from Arizona vineyards.</title>
        <authorList>
            <person name="Tassone E.E."/>
        </authorList>
    </citation>
    <scope>NUCLEOTIDE SEQUENCE</scope>
</reference>
<protein>
    <submittedName>
        <fullName evidence="1">Uncharacterized protein</fullName>
    </submittedName>
</protein>
<evidence type="ECO:0000313" key="1">
    <source>
        <dbReference type="EMBL" id="JAS45705.1"/>
    </source>
</evidence>
<gene>
    <name evidence="1" type="ORF">g.4348</name>
</gene>
<accession>A0A1B6F694</accession>
<dbReference type="AlphaFoldDB" id="A0A1B6F694"/>
<proteinExistence type="predicted"/>
<organism evidence="1">
    <name type="scientific">Cuerna arida</name>
    <dbReference type="NCBI Taxonomy" id="1464854"/>
    <lineage>
        <taxon>Eukaryota</taxon>
        <taxon>Metazoa</taxon>
        <taxon>Ecdysozoa</taxon>
        <taxon>Arthropoda</taxon>
        <taxon>Hexapoda</taxon>
        <taxon>Insecta</taxon>
        <taxon>Pterygota</taxon>
        <taxon>Neoptera</taxon>
        <taxon>Paraneoptera</taxon>
        <taxon>Hemiptera</taxon>
        <taxon>Auchenorrhyncha</taxon>
        <taxon>Membracoidea</taxon>
        <taxon>Cicadellidae</taxon>
        <taxon>Cicadellinae</taxon>
        <taxon>Proconiini</taxon>
        <taxon>Cuerna</taxon>
    </lineage>
</organism>
<feature type="non-terminal residue" evidence="1">
    <location>
        <position position="99"/>
    </location>
</feature>
<feature type="non-terminal residue" evidence="1">
    <location>
        <position position="1"/>
    </location>
</feature>